<proteinExistence type="predicted"/>
<gene>
    <name evidence="3" type="primary">LOC130495624</name>
</gene>
<reference evidence="2" key="1">
    <citation type="journal article" date="2019" name="Database">
        <title>The radish genome database (RadishGD): an integrated information resource for radish genomics.</title>
        <authorList>
            <person name="Yu H.J."/>
            <person name="Baek S."/>
            <person name="Lee Y.J."/>
            <person name="Cho A."/>
            <person name="Mun J.H."/>
        </authorList>
    </citation>
    <scope>NUCLEOTIDE SEQUENCE [LARGE SCALE GENOMIC DNA]</scope>
    <source>
        <strain evidence="2">cv. WK10039</strain>
    </source>
</reference>
<organism evidence="2 3">
    <name type="scientific">Raphanus sativus</name>
    <name type="common">Radish</name>
    <name type="synonym">Raphanus raphanistrum var. sativus</name>
    <dbReference type="NCBI Taxonomy" id="3726"/>
    <lineage>
        <taxon>Eukaryota</taxon>
        <taxon>Viridiplantae</taxon>
        <taxon>Streptophyta</taxon>
        <taxon>Embryophyta</taxon>
        <taxon>Tracheophyta</taxon>
        <taxon>Spermatophyta</taxon>
        <taxon>Magnoliopsida</taxon>
        <taxon>eudicotyledons</taxon>
        <taxon>Gunneridae</taxon>
        <taxon>Pentapetalae</taxon>
        <taxon>rosids</taxon>
        <taxon>malvids</taxon>
        <taxon>Brassicales</taxon>
        <taxon>Brassicaceae</taxon>
        <taxon>Brassiceae</taxon>
        <taxon>Raphanus</taxon>
    </lineage>
</organism>
<dbReference type="Pfam" id="PF08646">
    <property type="entry name" value="Rep_fac-A_C"/>
    <property type="match status" value="1"/>
</dbReference>
<dbReference type="Proteomes" id="UP000504610">
    <property type="component" value="Chromosome 6"/>
</dbReference>
<dbReference type="Gene3D" id="2.40.50.140">
    <property type="entry name" value="Nucleic acid-binding proteins"/>
    <property type="match status" value="1"/>
</dbReference>
<evidence type="ECO:0000313" key="2">
    <source>
        <dbReference type="Proteomes" id="UP000504610"/>
    </source>
</evidence>
<dbReference type="InterPro" id="IPR012340">
    <property type="entry name" value="NA-bd_OB-fold"/>
</dbReference>
<name>A0A9W3BUR2_RAPSA</name>
<dbReference type="InterPro" id="IPR013955">
    <property type="entry name" value="Rep_factor-A_C"/>
</dbReference>
<dbReference type="GeneID" id="130495624"/>
<evidence type="ECO:0000259" key="1">
    <source>
        <dbReference type="Pfam" id="PF08646"/>
    </source>
</evidence>
<protein>
    <submittedName>
        <fullName evidence="3">Uncharacterized protein LOC130495624</fullName>
    </submittedName>
</protein>
<keyword evidence="2" id="KW-1185">Reference proteome</keyword>
<dbReference type="AlphaFoldDB" id="A0A9W3BUR2"/>
<accession>A0A9W3BUR2</accession>
<feature type="domain" description="Replication factor A C-terminal" evidence="1">
    <location>
        <begin position="5"/>
        <end position="113"/>
    </location>
</feature>
<dbReference type="KEGG" id="rsz:130495624"/>
<dbReference type="RefSeq" id="XP_056843024.1">
    <property type="nucleotide sequence ID" value="XM_056987044.1"/>
</dbReference>
<dbReference type="SUPFAM" id="SSF50249">
    <property type="entry name" value="Nucleic acid-binding proteins"/>
    <property type="match status" value="1"/>
</dbReference>
<reference evidence="3" key="2">
    <citation type="submission" date="2025-08" db="UniProtKB">
        <authorList>
            <consortium name="RefSeq"/>
        </authorList>
    </citation>
    <scope>IDENTIFICATION</scope>
    <source>
        <tissue evidence="3">Leaf</tissue>
    </source>
</reference>
<evidence type="ECO:0000313" key="3">
    <source>
        <dbReference type="RefSeq" id="XP_056843024.1"/>
    </source>
</evidence>
<sequence length="157" mass="17568">MLDTDKPLFYCEVCRGNTSTVTPKYKLHVFVKDDTGSCHLMLLDSVAKTIIGDEAKELWDGSYPEIEDPELIPISVRNLVGKSFCFGISIKSDNITNGSDTFKVSEVFCLDQNREISEDVSTPYSKRKEGDAELNDPCSTSKKLCSKSIKIEKIKED</sequence>